<sequence>MILVTGLFGCPDNRVTKPQFGGLGIDEAKNCPGWRLDRPALDDWQVRDRELTDRRLTGRGEKGCLLSLIKLKLEWDRVVNAKHRAQGNTLALARIAKNPPVVPNPGPKPLLWREQKAKANPLNAAIVVHKPVESTVALFGQPSDYAASLHEAVVGTESVACLCPITVYPSVVIFLALISSCLPGVSADEVSPRVIPRISVSTPDDAIAEKRRAVDEWLEGCSQLRKRNFSVSQSSLESSDSGFATDENLRRALNCLPVEIPSLDLCYDGNGPLEEWKDLVRSYLARAGDFHVHNVESVRNLMTTQEIYKCTVREGPDMLRDAIKFGETEILKNFLAIGFDPNAPNHCQQTLLHYAAQSVDAEEYLRVLLDAGAENRRDMKSKFPYHYLSRDENSGSSVRCRDLLKAKKKSSFLQLVASGDWKSVKSRVRRHGAVTASEWDEVRDDKNIFAWAEELGAGERLIAELNFFKGLSVNPLSKKEIQEVKRTAQETYKRLKFFVDTSDPQECPKICDESPLMSRLVTSSDSDKDAWADTPKSLCLRGSSRKRRLIAATSSPVATAETPLKKSARGLSERRKSKRLFC</sequence>
<dbReference type="EMBL" id="OA882872">
    <property type="protein sequence ID" value="CAD7277225.1"/>
    <property type="molecule type" value="Genomic_DNA"/>
</dbReference>
<accession>A0A7R9BMG0</accession>
<protein>
    <submittedName>
        <fullName evidence="2">Uncharacterized protein</fullName>
    </submittedName>
</protein>
<dbReference type="OrthoDB" id="10264956at2759"/>
<dbReference type="SUPFAM" id="SSF48403">
    <property type="entry name" value="Ankyrin repeat"/>
    <property type="match status" value="1"/>
</dbReference>
<keyword evidence="3" id="KW-1185">Reference proteome</keyword>
<reference evidence="2" key="1">
    <citation type="submission" date="2020-11" db="EMBL/GenBank/DDBJ databases">
        <authorList>
            <person name="Tran Van P."/>
        </authorList>
    </citation>
    <scope>NUCLEOTIDE SEQUENCE</scope>
</reference>
<dbReference type="EMBL" id="CAJPEX010000835">
    <property type="protein sequence ID" value="CAG0917377.1"/>
    <property type="molecule type" value="Genomic_DNA"/>
</dbReference>
<dbReference type="Gene3D" id="1.25.40.20">
    <property type="entry name" value="Ankyrin repeat-containing domain"/>
    <property type="match status" value="1"/>
</dbReference>
<dbReference type="InterPro" id="IPR036770">
    <property type="entry name" value="Ankyrin_rpt-contain_sf"/>
</dbReference>
<feature type="region of interest" description="Disordered" evidence="1">
    <location>
        <begin position="561"/>
        <end position="582"/>
    </location>
</feature>
<gene>
    <name evidence="2" type="ORF">NMOB1V02_LOCUS4960</name>
</gene>
<evidence type="ECO:0000256" key="1">
    <source>
        <dbReference type="SAM" id="MobiDB-lite"/>
    </source>
</evidence>
<dbReference type="Proteomes" id="UP000678499">
    <property type="component" value="Unassembled WGS sequence"/>
</dbReference>
<evidence type="ECO:0000313" key="2">
    <source>
        <dbReference type="EMBL" id="CAD7277225.1"/>
    </source>
</evidence>
<name>A0A7R9BMG0_9CRUS</name>
<dbReference type="AlphaFoldDB" id="A0A7R9BMG0"/>
<evidence type="ECO:0000313" key="3">
    <source>
        <dbReference type="Proteomes" id="UP000678499"/>
    </source>
</evidence>
<proteinExistence type="predicted"/>
<organism evidence="2">
    <name type="scientific">Notodromas monacha</name>
    <dbReference type="NCBI Taxonomy" id="399045"/>
    <lineage>
        <taxon>Eukaryota</taxon>
        <taxon>Metazoa</taxon>
        <taxon>Ecdysozoa</taxon>
        <taxon>Arthropoda</taxon>
        <taxon>Crustacea</taxon>
        <taxon>Oligostraca</taxon>
        <taxon>Ostracoda</taxon>
        <taxon>Podocopa</taxon>
        <taxon>Podocopida</taxon>
        <taxon>Cypridocopina</taxon>
        <taxon>Cypridoidea</taxon>
        <taxon>Cyprididae</taxon>
        <taxon>Notodromas</taxon>
    </lineage>
</organism>